<organism evidence="1 2">
    <name type="scientific">Ilyodon furcidens</name>
    <name type="common">goldbreast splitfin</name>
    <dbReference type="NCBI Taxonomy" id="33524"/>
    <lineage>
        <taxon>Eukaryota</taxon>
        <taxon>Metazoa</taxon>
        <taxon>Chordata</taxon>
        <taxon>Craniata</taxon>
        <taxon>Vertebrata</taxon>
        <taxon>Euteleostomi</taxon>
        <taxon>Actinopterygii</taxon>
        <taxon>Neopterygii</taxon>
        <taxon>Teleostei</taxon>
        <taxon>Neoteleostei</taxon>
        <taxon>Acanthomorphata</taxon>
        <taxon>Ovalentaria</taxon>
        <taxon>Atherinomorphae</taxon>
        <taxon>Cyprinodontiformes</taxon>
        <taxon>Goodeidae</taxon>
        <taxon>Ilyodon</taxon>
    </lineage>
</organism>
<dbReference type="Proteomes" id="UP001482620">
    <property type="component" value="Unassembled WGS sequence"/>
</dbReference>
<accession>A0ABV0STU9</accession>
<evidence type="ECO:0000313" key="2">
    <source>
        <dbReference type="Proteomes" id="UP001482620"/>
    </source>
</evidence>
<evidence type="ECO:0000313" key="1">
    <source>
        <dbReference type="EMBL" id="MEQ2223724.1"/>
    </source>
</evidence>
<gene>
    <name evidence="1" type="ORF">ILYODFUR_000225</name>
</gene>
<reference evidence="1 2" key="1">
    <citation type="submission" date="2021-06" db="EMBL/GenBank/DDBJ databases">
        <authorList>
            <person name="Palmer J.M."/>
        </authorList>
    </citation>
    <scope>NUCLEOTIDE SEQUENCE [LARGE SCALE GENOMIC DNA]</scope>
    <source>
        <strain evidence="2">if_2019</strain>
        <tissue evidence="1">Muscle</tissue>
    </source>
</reference>
<proteinExistence type="predicted"/>
<comment type="caution">
    <text evidence="1">The sequence shown here is derived from an EMBL/GenBank/DDBJ whole genome shotgun (WGS) entry which is preliminary data.</text>
</comment>
<dbReference type="EMBL" id="JAHRIQ010011595">
    <property type="protein sequence ID" value="MEQ2223724.1"/>
    <property type="molecule type" value="Genomic_DNA"/>
</dbReference>
<protein>
    <submittedName>
        <fullName evidence="1">Uncharacterized protein</fullName>
    </submittedName>
</protein>
<name>A0ABV0STU9_9TELE</name>
<keyword evidence="2" id="KW-1185">Reference proteome</keyword>
<sequence>MQPYCAVPRVRGQRHVRVRCGREWLSENNKSGLDVESELDYSREQLQAGEMLLFLPHLLSVGSGGGRIHASKNPPKRLEMCCYLRTDLGTKQGHKLGCTTASI</sequence>